<dbReference type="GO" id="GO:0003700">
    <property type="term" value="F:DNA-binding transcription factor activity"/>
    <property type="evidence" value="ECO:0007669"/>
    <property type="project" value="TreeGrafter"/>
</dbReference>
<dbReference type="GO" id="GO:0005829">
    <property type="term" value="C:cytosol"/>
    <property type="evidence" value="ECO:0007669"/>
    <property type="project" value="TreeGrafter"/>
</dbReference>
<evidence type="ECO:0000256" key="1">
    <source>
        <dbReference type="ARBA" id="ARBA00023015"/>
    </source>
</evidence>
<evidence type="ECO:0000256" key="3">
    <source>
        <dbReference type="ARBA" id="ARBA00023163"/>
    </source>
</evidence>
<dbReference type="SUPFAM" id="SSF46785">
    <property type="entry name" value="Winged helix' DNA-binding domain"/>
    <property type="match status" value="1"/>
</dbReference>
<keyword evidence="6" id="KW-1185">Reference proteome</keyword>
<dbReference type="Proteomes" id="UP000321062">
    <property type="component" value="Chromosome"/>
</dbReference>
<gene>
    <name evidence="5" type="ORF">FNA67_19660</name>
</gene>
<dbReference type="EMBL" id="CP041690">
    <property type="protein sequence ID" value="QEE22241.1"/>
    <property type="molecule type" value="Genomic_DNA"/>
</dbReference>
<dbReference type="GO" id="GO:0003677">
    <property type="term" value="F:DNA binding"/>
    <property type="evidence" value="ECO:0007669"/>
    <property type="project" value="UniProtKB-KW"/>
</dbReference>
<dbReference type="InterPro" id="IPR050397">
    <property type="entry name" value="Env_Response_Regulators"/>
</dbReference>
<dbReference type="InterPro" id="IPR036390">
    <property type="entry name" value="WH_DNA-bd_sf"/>
</dbReference>
<dbReference type="PANTHER" id="PTHR24567">
    <property type="entry name" value="CRP FAMILY TRANSCRIPTIONAL REGULATORY PROTEIN"/>
    <property type="match status" value="1"/>
</dbReference>
<evidence type="ECO:0000313" key="6">
    <source>
        <dbReference type="Proteomes" id="UP000321062"/>
    </source>
</evidence>
<dbReference type="KEGG" id="yti:FNA67_19660"/>
<accession>A0A5B9DS34</accession>
<dbReference type="InterPro" id="IPR014710">
    <property type="entry name" value="RmlC-like_jellyroll"/>
</dbReference>
<dbReference type="RefSeq" id="WP_147657786.1">
    <property type="nucleotide sequence ID" value="NZ_BMFM01000001.1"/>
</dbReference>
<evidence type="ECO:0000313" key="5">
    <source>
        <dbReference type="EMBL" id="QEE22241.1"/>
    </source>
</evidence>
<protein>
    <submittedName>
        <fullName evidence="5">Crp/Fnr family transcriptional regulator</fullName>
    </submittedName>
</protein>
<reference evidence="5 6" key="1">
    <citation type="journal article" date="2015" name="Int. J. Syst. Evol. Microbiol.">
        <title>Youhaiella tibetensis gen. nov., sp. nov., isolated from subsurface sediment.</title>
        <authorList>
            <person name="Wang Y.X."/>
            <person name="Huang F.Q."/>
            <person name="Nogi Y."/>
            <person name="Pang S.J."/>
            <person name="Wang P.K."/>
            <person name="Lv J."/>
        </authorList>
    </citation>
    <scope>NUCLEOTIDE SEQUENCE [LARGE SCALE GENOMIC DNA]</scope>
    <source>
        <strain evidence="6">fig4</strain>
    </source>
</reference>
<dbReference type="Gene3D" id="2.60.120.10">
    <property type="entry name" value="Jelly Rolls"/>
    <property type="match status" value="1"/>
</dbReference>
<keyword evidence="3" id="KW-0804">Transcription</keyword>
<dbReference type="OrthoDB" id="7506088at2"/>
<dbReference type="Pfam" id="PF13545">
    <property type="entry name" value="HTH_Crp_2"/>
    <property type="match status" value="1"/>
</dbReference>
<evidence type="ECO:0000259" key="4">
    <source>
        <dbReference type="Pfam" id="PF13545"/>
    </source>
</evidence>
<evidence type="ECO:0000256" key="2">
    <source>
        <dbReference type="ARBA" id="ARBA00023125"/>
    </source>
</evidence>
<organism evidence="5 6">
    <name type="scientific">Paradevosia tibetensis</name>
    <dbReference type="NCBI Taxonomy" id="1447062"/>
    <lineage>
        <taxon>Bacteria</taxon>
        <taxon>Pseudomonadati</taxon>
        <taxon>Pseudomonadota</taxon>
        <taxon>Alphaproteobacteria</taxon>
        <taxon>Hyphomicrobiales</taxon>
        <taxon>Devosiaceae</taxon>
        <taxon>Paradevosia</taxon>
    </lineage>
</organism>
<proteinExistence type="predicted"/>
<dbReference type="InterPro" id="IPR018490">
    <property type="entry name" value="cNMP-bd_dom_sf"/>
</dbReference>
<sequence length="236" mass="25959">MGTLPLSDRPVFNRVILALRPEAQAFIASRVETRAIEAGMVLKEENEPLTHAIFPQLGILSMMAEMRDGRTVEKASIGNEGFVGFTYLMGGSSAVSRTVVQVSGYASWLSIEDLEEAMSRFVCFREAMLRYAKALIVQLMETVACNSLHTAEQRVSGWLLMANDRMQGGSFNLTQEALGRALALRRATISEISSDLLRDGAISYSRGQVTVLDRDRLHAHACECYDRIASAQLPPG</sequence>
<keyword evidence="1" id="KW-0805">Transcription regulation</keyword>
<dbReference type="SUPFAM" id="SSF51206">
    <property type="entry name" value="cAMP-binding domain-like"/>
    <property type="match status" value="1"/>
</dbReference>
<dbReference type="InterPro" id="IPR012318">
    <property type="entry name" value="HTH_CRP"/>
</dbReference>
<name>A0A5B9DS34_9HYPH</name>
<keyword evidence="2" id="KW-0238">DNA-binding</keyword>
<dbReference type="PANTHER" id="PTHR24567:SF74">
    <property type="entry name" value="HTH-TYPE TRANSCRIPTIONAL REGULATOR ARCR"/>
    <property type="match status" value="1"/>
</dbReference>
<feature type="domain" description="HTH crp-type" evidence="4">
    <location>
        <begin position="153"/>
        <end position="218"/>
    </location>
</feature>
<dbReference type="AlphaFoldDB" id="A0A5B9DS34"/>